<evidence type="ECO:0000313" key="3">
    <source>
        <dbReference type="EMBL" id="TWR29706.1"/>
    </source>
</evidence>
<dbReference type="RefSeq" id="WP_146381261.1">
    <property type="nucleotide sequence ID" value="NZ_VOEJ01000003.1"/>
</dbReference>
<dbReference type="Pfam" id="PF11827">
    <property type="entry name" value="DUF3347"/>
    <property type="match status" value="1"/>
</dbReference>
<dbReference type="InterPro" id="IPR021782">
    <property type="entry name" value="DUF3347"/>
</dbReference>
<keyword evidence="4" id="KW-1185">Reference proteome</keyword>
<proteinExistence type="predicted"/>
<sequence>MKKLLSTLVLLIVVVAAQAQNAGIDKIADAYLAVKDALVASNATLAKSRAKDLSNALKAPAKGLQPAQQKLLSTYAGKLKAGSLRISQTNSIDSQRTQFEDLSKNMYSLLSGLKLNKAPLYQQYCPMKKASWLSKDEDIRNPYYGDDMLECGKVTATIKGK</sequence>
<gene>
    <name evidence="3" type="ORF">FPZ43_07540</name>
</gene>
<reference evidence="3 4" key="1">
    <citation type="submission" date="2019-07" db="EMBL/GenBank/DDBJ databases">
        <authorList>
            <person name="Kim J."/>
        </authorList>
    </citation>
    <scope>NUCLEOTIDE SEQUENCE [LARGE SCALE GENOMIC DNA]</scope>
    <source>
        <strain evidence="4">dk17</strain>
    </source>
</reference>
<dbReference type="OrthoDB" id="5513217at2"/>
<dbReference type="Proteomes" id="UP000320042">
    <property type="component" value="Unassembled WGS sequence"/>
</dbReference>
<protein>
    <submittedName>
        <fullName evidence="3">DUF3347 domain-containing protein</fullName>
    </submittedName>
</protein>
<organism evidence="3 4">
    <name type="scientific">Mucilaginibacter pallidiroseus</name>
    <dbReference type="NCBI Taxonomy" id="2599295"/>
    <lineage>
        <taxon>Bacteria</taxon>
        <taxon>Pseudomonadati</taxon>
        <taxon>Bacteroidota</taxon>
        <taxon>Sphingobacteriia</taxon>
        <taxon>Sphingobacteriales</taxon>
        <taxon>Sphingobacteriaceae</taxon>
        <taxon>Mucilaginibacter</taxon>
    </lineage>
</organism>
<keyword evidence="1" id="KW-0732">Signal</keyword>
<comment type="caution">
    <text evidence="3">The sequence shown here is derived from an EMBL/GenBank/DDBJ whole genome shotgun (WGS) entry which is preliminary data.</text>
</comment>
<feature type="domain" description="DUF3347" evidence="2">
    <location>
        <begin position="28"/>
        <end position="115"/>
    </location>
</feature>
<dbReference type="EMBL" id="VOEJ01000003">
    <property type="protein sequence ID" value="TWR29706.1"/>
    <property type="molecule type" value="Genomic_DNA"/>
</dbReference>
<dbReference type="AlphaFoldDB" id="A0A563UEH7"/>
<evidence type="ECO:0000313" key="4">
    <source>
        <dbReference type="Proteomes" id="UP000320042"/>
    </source>
</evidence>
<name>A0A563UEH7_9SPHI</name>
<feature type="signal peptide" evidence="1">
    <location>
        <begin position="1"/>
        <end position="19"/>
    </location>
</feature>
<evidence type="ECO:0000256" key="1">
    <source>
        <dbReference type="SAM" id="SignalP"/>
    </source>
</evidence>
<feature type="chain" id="PRO_5021956583" evidence="1">
    <location>
        <begin position="20"/>
        <end position="161"/>
    </location>
</feature>
<evidence type="ECO:0000259" key="2">
    <source>
        <dbReference type="Pfam" id="PF11827"/>
    </source>
</evidence>
<accession>A0A563UEH7</accession>